<gene>
    <name evidence="3" type="ORF">Fmac_017421</name>
</gene>
<dbReference type="InterPro" id="IPR017441">
    <property type="entry name" value="Protein_kinase_ATP_BS"/>
</dbReference>
<evidence type="ECO:0000313" key="4">
    <source>
        <dbReference type="Proteomes" id="UP001603857"/>
    </source>
</evidence>
<dbReference type="Pfam" id="PF07714">
    <property type="entry name" value="PK_Tyr_Ser-Thr"/>
    <property type="match status" value="1"/>
</dbReference>
<dbReference type="EMBL" id="JBGMDY010000006">
    <property type="protein sequence ID" value="KAL2329840.1"/>
    <property type="molecule type" value="Genomic_DNA"/>
</dbReference>
<dbReference type="Proteomes" id="UP001603857">
    <property type="component" value="Unassembled WGS sequence"/>
</dbReference>
<keyword evidence="4" id="KW-1185">Reference proteome</keyword>
<protein>
    <recommendedName>
        <fullName evidence="2">Protein kinase domain-containing protein</fullName>
    </recommendedName>
</protein>
<keyword evidence="1" id="KW-0547">Nucleotide-binding</keyword>
<dbReference type="InterPro" id="IPR000719">
    <property type="entry name" value="Prot_kinase_dom"/>
</dbReference>
<dbReference type="InterPro" id="IPR045272">
    <property type="entry name" value="ANXUR1/2-like"/>
</dbReference>
<dbReference type="PANTHER" id="PTHR27003">
    <property type="entry name" value="OS07G0166700 PROTEIN"/>
    <property type="match status" value="1"/>
</dbReference>
<evidence type="ECO:0000313" key="3">
    <source>
        <dbReference type="EMBL" id="KAL2329840.1"/>
    </source>
</evidence>
<dbReference type="InterPro" id="IPR001245">
    <property type="entry name" value="Ser-Thr/Tyr_kinase_cat_dom"/>
</dbReference>
<dbReference type="Gene3D" id="3.30.200.20">
    <property type="entry name" value="Phosphorylase Kinase, domain 1"/>
    <property type="match status" value="1"/>
</dbReference>
<feature type="domain" description="Protein kinase" evidence="2">
    <location>
        <begin position="38"/>
        <end position="302"/>
    </location>
</feature>
<evidence type="ECO:0000256" key="1">
    <source>
        <dbReference type="PROSITE-ProRule" id="PRU10141"/>
    </source>
</evidence>
<reference evidence="3 4" key="1">
    <citation type="submission" date="2024-08" db="EMBL/GenBank/DDBJ databases">
        <title>Insights into the chromosomal genome structure of Flemingia macrophylla.</title>
        <authorList>
            <person name="Ding Y."/>
            <person name="Zhao Y."/>
            <person name="Bi W."/>
            <person name="Wu M."/>
            <person name="Zhao G."/>
            <person name="Gong Y."/>
            <person name="Li W."/>
            <person name="Zhang P."/>
        </authorList>
    </citation>
    <scope>NUCLEOTIDE SEQUENCE [LARGE SCALE GENOMIC DNA]</scope>
    <source>
        <strain evidence="3">DYQJB</strain>
        <tissue evidence="3">Leaf</tissue>
    </source>
</reference>
<dbReference type="SUPFAM" id="SSF56112">
    <property type="entry name" value="Protein kinase-like (PK-like)"/>
    <property type="match status" value="1"/>
</dbReference>
<dbReference type="PROSITE" id="PS50011">
    <property type="entry name" value="PROTEIN_KINASE_DOM"/>
    <property type="match status" value="1"/>
</dbReference>
<name>A0ABD1M3X6_9FABA</name>
<dbReference type="GO" id="GO:0005524">
    <property type="term" value="F:ATP binding"/>
    <property type="evidence" value="ECO:0007669"/>
    <property type="project" value="UniProtKB-UniRule"/>
</dbReference>
<feature type="binding site" evidence="1">
    <location>
        <position position="71"/>
    </location>
    <ligand>
        <name>ATP</name>
        <dbReference type="ChEBI" id="CHEBI:30616"/>
    </ligand>
</feature>
<dbReference type="AlphaFoldDB" id="A0ABD1M3X6"/>
<dbReference type="InterPro" id="IPR011009">
    <property type="entry name" value="Kinase-like_dom_sf"/>
</dbReference>
<dbReference type="PROSITE" id="PS00107">
    <property type="entry name" value="PROTEIN_KINASE_ATP"/>
    <property type="match status" value="1"/>
</dbReference>
<dbReference type="PANTHER" id="PTHR27003:SF303">
    <property type="entry name" value="TYROSINE KINASE FAMILY PROTEIN"/>
    <property type="match status" value="1"/>
</dbReference>
<sequence>MFLDCFGNTNSSGRHFPVFENAYHRFSLADMRKSTNNFHKKRLIGRGGYGELYKGYLQHIDGASDYAVAVKRFKVKRWEVLKTEIELLCQLRHRNIISVVGFCNHRKEKIIVYQYLSNGSLYQKLVAGKLSWIKRLEICTSVARALNYLHAESQCTIIHRYINPRNILLDDNMQPILAGFELAVQVFPSTPKPMQLKNVEGTIGYIAPEHLKDGTISDKSDVYSFGVILLEVVWGRTIFYMTGSENYLEKPVEEDIDPNIKGNIAPGCWQVVIDIAQRCLKHEPEERPTMHEVDLRLQHALLLQAQADISNPFGDYIIMSNTIINPHENIIKKVETDSYCMPEDVSDLEDTLSG</sequence>
<proteinExistence type="predicted"/>
<dbReference type="Gene3D" id="1.10.510.10">
    <property type="entry name" value="Transferase(Phosphotransferase) domain 1"/>
    <property type="match status" value="1"/>
</dbReference>
<comment type="caution">
    <text evidence="3">The sequence shown here is derived from an EMBL/GenBank/DDBJ whole genome shotgun (WGS) entry which is preliminary data.</text>
</comment>
<evidence type="ECO:0000259" key="2">
    <source>
        <dbReference type="PROSITE" id="PS50011"/>
    </source>
</evidence>
<accession>A0ABD1M3X6</accession>
<dbReference type="FunFam" id="3.30.200.20:FF:000742">
    <property type="entry name" value="Receptor-like protein kinase ANXUR2"/>
    <property type="match status" value="1"/>
</dbReference>
<keyword evidence="1" id="KW-0067">ATP-binding</keyword>
<organism evidence="3 4">
    <name type="scientific">Flemingia macrophylla</name>
    <dbReference type="NCBI Taxonomy" id="520843"/>
    <lineage>
        <taxon>Eukaryota</taxon>
        <taxon>Viridiplantae</taxon>
        <taxon>Streptophyta</taxon>
        <taxon>Embryophyta</taxon>
        <taxon>Tracheophyta</taxon>
        <taxon>Spermatophyta</taxon>
        <taxon>Magnoliopsida</taxon>
        <taxon>eudicotyledons</taxon>
        <taxon>Gunneridae</taxon>
        <taxon>Pentapetalae</taxon>
        <taxon>rosids</taxon>
        <taxon>fabids</taxon>
        <taxon>Fabales</taxon>
        <taxon>Fabaceae</taxon>
        <taxon>Papilionoideae</taxon>
        <taxon>50 kb inversion clade</taxon>
        <taxon>NPAAA clade</taxon>
        <taxon>indigoferoid/millettioid clade</taxon>
        <taxon>Phaseoleae</taxon>
        <taxon>Flemingia</taxon>
    </lineage>
</organism>